<evidence type="ECO:0000313" key="2">
    <source>
        <dbReference type="Proteomes" id="UP001500058"/>
    </source>
</evidence>
<keyword evidence="2" id="KW-1185">Reference proteome</keyword>
<comment type="caution">
    <text evidence="1">The sequence shown here is derived from an EMBL/GenBank/DDBJ whole genome shotgun (WGS) entry which is preliminary data.</text>
</comment>
<dbReference type="RefSeq" id="WP_344631075.1">
    <property type="nucleotide sequence ID" value="NZ_BAAATJ010000009.1"/>
</dbReference>
<evidence type="ECO:0000313" key="1">
    <source>
        <dbReference type="EMBL" id="GAA2398277.1"/>
    </source>
</evidence>
<name>A0ABN3I9J1_9ACTN</name>
<dbReference type="Proteomes" id="UP001500058">
    <property type="component" value="Unassembled WGS sequence"/>
</dbReference>
<accession>A0ABN3I9J1</accession>
<gene>
    <name evidence="1" type="ORF">GCM10010420_25540</name>
</gene>
<protein>
    <submittedName>
        <fullName evidence="1">Uncharacterized protein</fullName>
    </submittedName>
</protein>
<reference evidence="1 2" key="1">
    <citation type="journal article" date="2019" name="Int. J. Syst. Evol. Microbiol.">
        <title>The Global Catalogue of Microorganisms (GCM) 10K type strain sequencing project: providing services to taxonomists for standard genome sequencing and annotation.</title>
        <authorList>
            <consortium name="The Broad Institute Genomics Platform"/>
            <consortium name="The Broad Institute Genome Sequencing Center for Infectious Disease"/>
            <person name="Wu L."/>
            <person name="Ma J."/>
        </authorList>
    </citation>
    <scope>NUCLEOTIDE SEQUENCE [LARGE SCALE GENOMIC DNA]</scope>
    <source>
        <strain evidence="1 2">JCM 6921</strain>
    </source>
</reference>
<dbReference type="EMBL" id="BAAATJ010000009">
    <property type="protein sequence ID" value="GAA2398277.1"/>
    <property type="molecule type" value="Genomic_DNA"/>
</dbReference>
<organism evidence="1 2">
    <name type="scientific">Streptomyces glaucosporus</name>
    <dbReference type="NCBI Taxonomy" id="284044"/>
    <lineage>
        <taxon>Bacteria</taxon>
        <taxon>Bacillati</taxon>
        <taxon>Actinomycetota</taxon>
        <taxon>Actinomycetes</taxon>
        <taxon>Kitasatosporales</taxon>
        <taxon>Streptomycetaceae</taxon>
        <taxon>Streptomyces</taxon>
    </lineage>
</organism>
<sequence length="84" mass="9225">MERDGQLPLYDLVAARLKDAHATVRGLQVPQDVRAALARRLLVITAASKHDLAGAARRLERLMEDIDRGALPAEPEDRRAKGST</sequence>
<proteinExistence type="predicted"/>